<sequence>MTLPVMIVGGGISGLTLAHAMQSAGIDFVLIEGRDRLGGRIFSAGIDGLPSEDGFDLGPSWVWPKMQPVLCSLAERLGIQLFPENDEGDIVFERSASIAPQRFPAFQREPRSMRIKGGTASVVAALKSRIAAEHIRLGTRVTGLARTGGSVSATLEGPGGTAETMEAAIVVLAMPPRLIDRSIKFEPPVDPSLARRWRSTPTWMAPHAKFFAIYEEAFWRRDGLSGAAQSMIGPLGEIHDATTSSGNAALFGFVGVTAAQRRRIGPEPIIQASVEQLVRLFGDKARTPVATLYKDWAADALTATEDDLIAAGHPLPDARPWVSGDWSPVLMLAGSETSITNPGYLEGAAEAALRVAADIERIWQGLPKRSASASTL</sequence>
<dbReference type="Proteomes" id="UP000523431">
    <property type="component" value="Unassembled WGS sequence"/>
</dbReference>
<dbReference type="InterPro" id="IPR050703">
    <property type="entry name" value="Flavin_MAO"/>
</dbReference>
<evidence type="ECO:0000259" key="2">
    <source>
        <dbReference type="Pfam" id="PF01593"/>
    </source>
</evidence>
<feature type="domain" description="Amine oxidase" evidence="2">
    <location>
        <begin position="93"/>
        <end position="359"/>
    </location>
</feature>
<dbReference type="GO" id="GO:0016491">
    <property type="term" value="F:oxidoreductase activity"/>
    <property type="evidence" value="ECO:0007669"/>
    <property type="project" value="InterPro"/>
</dbReference>
<organism evidence="4 5">
    <name type="scientific">Rhizobium etli</name>
    <dbReference type="NCBI Taxonomy" id="29449"/>
    <lineage>
        <taxon>Bacteria</taxon>
        <taxon>Pseudomonadati</taxon>
        <taxon>Pseudomonadota</taxon>
        <taxon>Alphaproteobacteria</taxon>
        <taxon>Hyphomicrobiales</taxon>
        <taxon>Rhizobiaceae</taxon>
        <taxon>Rhizobium/Agrobacterium group</taxon>
        <taxon>Rhizobium</taxon>
    </lineage>
</organism>
<dbReference type="SUPFAM" id="SSF51905">
    <property type="entry name" value="FAD/NAD(P)-binding domain"/>
    <property type="match status" value="1"/>
</dbReference>
<name>A0A7W7EE08_RHIET</name>
<evidence type="ECO:0000313" key="6">
    <source>
        <dbReference type="Proteomes" id="UP000557344"/>
    </source>
</evidence>
<evidence type="ECO:0000313" key="5">
    <source>
        <dbReference type="Proteomes" id="UP000523431"/>
    </source>
</evidence>
<dbReference type="SUPFAM" id="SSF54373">
    <property type="entry name" value="FAD-linked reductases, C-terminal domain"/>
    <property type="match status" value="1"/>
</dbReference>
<accession>A0A7W7EE08</accession>
<dbReference type="EMBL" id="JACIID010000001">
    <property type="protein sequence ID" value="MBB4534320.1"/>
    <property type="molecule type" value="Genomic_DNA"/>
</dbReference>
<comment type="similarity">
    <text evidence="1">Belongs to the flavin monoamine oxidase family.</text>
</comment>
<dbReference type="InterPro" id="IPR036188">
    <property type="entry name" value="FAD/NAD-bd_sf"/>
</dbReference>
<evidence type="ECO:0000256" key="1">
    <source>
        <dbReference type="ARBA" id="ARBA00005995"/>
    </source>
</evidence>
<evidence type="ECO:0000313" key="3">
    <source>
        <dbReference type="EMBL" id="MBB4478488.1"/>
    </source>
</evidence>
<evidence type="ECO:0000313" key="4">
    <source>
        <dbReference type="EMBL" id="MBB4534320.1"/>
    </source>
</evidence>
<dbReference type="Pfam" id="PF01593">
    <property type="entry name" value="Amino_oxidase"/>
    <property type="match status" value="1"/>
</dbReference>
<dbReference type="InterPro" id="IPR002937">
    <property type="entry name" value="Amino_oxidase"/>
</dbReference>
<dbReference type="PANTHER" id="PTHR43563">
    <property type="entry name" value="AMINE OXIDASE"/>
    <property type="match status" value="1"/>
</dbReference>
<dbReference type="Pfam" id="PF13450">
    <property type="entry name" value="NAD_binding_8"/>
    <property type="match status" value="1"/>
</dbReference>
<dbReference type="RefSeq" id="WP_183838453.1">
    <property type="nucleotide sequence ID" value="NZ_JACIHU010000001.1"/>
</dbReference>
<dbReference type="Gene3D" id="3.50.50.60">
    <property type="entry name" value="FAD/NAD(P)-binding domain"/>
    <property type="match status" value="2"/>
</dbReference>
<gene>
    <name evidence="3" type="ORF">GGE46_001029</name>
    <name evidence="4" type="ORF">GGE57_001029</name>
</gene>
<dbReference type="EMBL" id="JACIHU010000001">
    <property type="protein sequence ID" value="MBB4478488.1"/>
    <property type="molecule type" value="Genomic_DNA"/>
</dbReference>
<reference evidence="5 6" key="1">
    <citation type="submission" date="2020-08" db="EMBL/GenBank/DDBJ databases">
        <title>Genomic Encyclopedia of Type Strains, Phase IV (KMG-V): Genome sequencing to study the core and pangenomes of soil and plant-associated prokaryotes.</title>
        <authorList>
            <person name="Whitman W."/>
        </authorList>
    </citation>
    <scope>NUCLEOTIDE SEQUENCE [LARGE SCALE GENOMIC DNA]</scope>
    <source>
        <strain evidence="3 6">SEMIA 471</strain>
        <strain evidence="4 5">SEMIA 489</strain>
    </source>
</reference>
<protein>
    <submittedName>
        <fullName evidence="4">Monoamine oxidase</fullName>
    </submittedName>
</protein>
<comment type="caution">
    <text evidence="4">The sequence shown here is derived from an EMBL/GenBank/DDBJ whole genome shotgun (WGS) entry which is preliminary data.</text>
</comment>
<proteinExistence type="inferred from homology"/>
<dbReference type="PANTHER" id="PTHR43563:SF1">
    <property type="entry name" value="AMINE OXIDASE [FLAVIN-CONTAINING] B"/>
    <property type="match status" value="1"/>
</dbReference>
<dbReference type="Proteomes" id="UP000557344">
    <property type="component" value="Unassembled WGS sequence"/>
</dbReference>
<dbReference type="AlphaFoldDB" id="A0A7W7EE08"/>